<sequence>MNGGLLTPSPWRRIAQYLPMVLLLLALLLMLRQIVENEASEARLQRLEGGLQTQEELVGTLRRLPPLGQARQDEAPGLAVLQQGLTELRKLAELEPAIRPQHRILLAALGLRNGPAGPPDRLPTTRPPARTVEAASLSLQDMGLSLQREITAQRRRLHDRWRYTAMGALTCGMLGVGLLVARLRSARRRDHGHAWRAALASAQVSAFYKAAPVGMVLLDDQFQIIEANPSFAALVKEPAELLAGRPFAEVMPDLSQPLMPLLKLAQSRAEPVPGQDIPVDPRSGGLPLQYAVAAEPVQVPGGPIFLSLVIMDVTDRAAAEAWRGEVMAELNHRVKNTLATVQSLAAQTLRGAAHDPSRFAADFSARLGALSRSHEVIAASGWSGITVEQTVHAALSPWLPSGGLTVVGPAGLPLRAAQAQAIVLGLSELAANAQRHGALGSGGRVTLSWDTLPDGMVRLIWQERGGAAPPVAPPQRGFGLRFLERGLPHDLGPDAFASTRFDGAGFCYEVSFLPHGASRSGDTKSTAAA</sequence>
<dbReference type="Proteomes" id="UP001518990">
    <property type="component" value="Unassembled WGS sequence"/>
</dbReference>
<dbReference type="InterPro" id="IPR035965">
    <property type="entry name" value="PAS-like_dom_sf"/>
</dbReference>
<comment type="caution">
    <text evidence="11">The sequence shown here is derived from an EMBL/GenBank/DDBJ whole genome shotgun (WGS) entry which is preliminary data.</text>
</comment>
<evidence type="ECO:0000259" key="9">
    <source>
        <dbReference type="SMART" id="SM00091"/>
    </source>
</evidence>
<evidence type="ECO:0000256" key="4">
    <source>
        <dbReference type="ARBA" id="ARBA00022679"/>
    </source>
</evidence>
<organism evidence="11 12">
    <name type="scientific">Roseomonas marmotae</name>
    <dbReference type="NCBI Taxonomy" id="2768161"/>
    <lineage>
        <taxon>Bacteria</taxon>
        <taxon>Pseudomonadati</taxon>
        <taxon>Pseudomonadota</taxon>
        <taxon>Alphaproteobacteria</taxon>
        <taxon>Acetobacterales</taxon>
        <taxon>Roseomonadaceae</taxon>
        <taxon>Roseomonas</taxon>
    </lineage>
</organism>
<evidence type="ECO:0000259" key="10">
    <source>
        <dbReference type="SMART" id="SM00911"/>
    </source>
</evidence>
<evidence type="ECO:0000256" key="7">
    <source>
        <dbReference type="ARBA" id="ARBA00022840"/>
    </source>
</evidence>
<gene>
    <name evidence="11" type="ORF">IAI60_19500</name>
</gene>
<keyword evidence="5" id="KW-0547">Nucleotide-binding</keyword>
<dbReference type="InterPro" id="IPR011102">
    <property type="entry name" value="Sig_transdc_His_kinase_HWE"/>
</dbReference>
<dbReference type="InterPro" id="IPR013656">
    <property type="entry name" value="PAS_4"/>
</dbReference>
<evidence type="ECO:0000313" key="12">
    <source>
        <dbReference type="Proteomes" id="UP001518990"/>
    </source>
</evidence>
<evidence type="ECO:0000256" key="3">
    <source>
        <dbReference type="ARBA" id="ARBA00022553"/>
    </source>
</evidence>
<feature type="transmembrane region" description="Helical" evidence="8">
    <location>
        <begin position="163"/>
        <end position="181"/>
    </location>
</feature>
<keyword evidence="7" id="KW-0067">ATP-binding</keyword>
<dbReference type="EMBL" id="JACTNF010000030">
    <property type="protein sequence ID" value="MBO1076806.1"/>
    <property type="molecule type" value="Genomic_DNA"/>
</dbReference>
<evidence type="ECO:0000313" key="11">
    <source>
        <dbReference type="EMBL" id="MBO1076806.1"/>
    </source>
</evidence>
<dbReference type="EC" id="2.7.13.3" evidence="2"/>
<evidence type="ECO:0000256" key="1">
    <source>
        <dbReference type="ARBA" id="ARBA00000085"/>
    </source>
</evidence>
<dbReference type="NCBIfam" id="TIGR00229">
    <property type="entry name" value="sensory_box"/>
    <property type="match status" value="1"/>
</dbReference>
<keyword evidence="8" id="KW-0812">Transmembrane</keyword>
<comment type="catalytic activity">
    <reaction evidence="1">
        <text>ATP + protein L-histidine = ADP + protein N-phospho-L-histidine.</text>
        <dbReference type="EC" id="2.7.13.3"/>
    </reaction>
</comment>
<proteinExistence type="predicted"/>
<evidence type="ECO:0000256" key="2">
    <source>
        <dbReference type="ARBA" id="ARBA00012438"/>
    </source>
</evidence>
<dbReference type="SMART" id="SM00091">
    <property type="entry name" value="PAS"/>
    <property type="match status" value="1"/>
</dbReference>
<dbReference type="PANTHER" id="PTHR41523">
    <property type="entry name" value="TWO-COMPONENT SYSTEM SENSOR PROTEIN"/>
    <property type="match status" value="1"/>
</dbReference>
<accession>A0ABS3KKE1</accession>
<evidence type="ECO:0000256" key="5">
    <source>
        <dbReference type="ARBA" id="ARBA00022741"/>
    </source>
</evidence>
<dbReference type="Gene3D" id="3.30.565.10">
    <property type="entry name" value="Histidine kinase-like ATPase, C-terminal domain"/>
    <property type="match status" value="1"/>
</dbReference>
<feature type="domain" description="Signal transduction histidine kinase HWE region" evidence="10">
    <location>
        <begin position="329"/>
        <end position="410"/>
    </location>
</feature>
<dbReference type="RefSeq" id="WP_207450222.1">
    <property type="nucleotide sequence ID" value="NZ_CP061091.1"/>
</dbReference>
<evidence type="ECO:0000256" key="6">
    <source>
        <dbReference type="ARBA" id="ARBA00022777"/>
    </source>
</evidence>
<feature type="transmembrane region" description="Helical" evidence="8">
    <location>
        <begin position="14"/>
        <end position="31"/>
    </location>
</feature>
<dbReference type="SUPFAM" id="SSF55785">
    <property type="entry name" value="PYP-like sensor domain (PAS domain)"/>
    <property type="match status" value="1"/>
</dbReference>
<dbReference type="Gene3D" id="3.30.450.20">
    <property type="entry name" value="PAS domain"/>
    <property type="match status" value="1"/>
</dbReference>
<reference evidence="11 12" key="1">
    <citation type="submission" date="2020-09" db="EMBL/GenBank/DDBJ databases">
        <title>Roseomonas.</title>
        <authorList>
            <person name="Zhu W."/>
        </authorList>
    </citation>
    <scope>NUCLEOTIDE SEQUENCE [LARGE SCALE GENOMIC DNA]</scope>
    <source>
        <strain evidence="11 12">1311</strain>
    </source>
</reference>
<keyword evidence="8" id="KW-1133">Transmembrane helix</keyword>
<protein>
    <recommendedName>
        <fullName evidence="2">histidine kinase</fullName>
        <ecNumber evidence="2">2.7.13.3</ecNumber>
    </recommendedName>
</protein>
<keyword evidence="4" id="KW-0808">Transferase</keyword>
<keyword evidence="6" id="KW-0418">Kinase</keyword>
<keyword evidence="12" id="KW-1185">Reference proteome</keyword>
<dbReference type="InterPro" id="IPR000014">
    <property type="entry name" value="PAS"/>
</dbReference>
<dbReference type="InterPro" id="IPR036890">
    <property type="entry name" value="HATPase_C_sf"/>
</dbReference>
<feature type="domain" description="PAS" evidence="9">
    <location>
        <begin position="202"/>
        <end position="267"/>
    </location>
</feature>
<evidence type="ECO:0000256" key="8">
    <source>
        <dbReference type="SAM" id="Phobius"/>
    </source>
</evidence>
<dbReference type="CDD" id="cd00130">
    <property type="entry name" value="PAS"/>
    <property type="match status" value="1"/>
</dbReference>
<keyword evidence="8" id="KW-0472">Membrane</keyword>
<dbReference type="PANTHER" id="PTHR41523:SF7">
    <property type="entry name" value="HISTIDINE KINASE"/>
    <property type="match status" value="1"/>
</dbReference>
<name>A0ABS3KKE1_9PROT</name>
<dbReference type="SMART" id="SM00911">
    <property type="entry name" value="HWE_HK"/>
    <property type="match status" value="1"/>
</dbReference>
<dbReference type="Pfam" id="PF07536">
    <property type="entry name" value="HWE_HK"/>
    <property type="match status" value="1"/>
</dbReference>
<keyword evidence="3" id="KW-0597">Phosphoprotein</keyword>
<dbReference type="Pfam" id="PF08448">
    <property type="entry name" value="PAS_4"/>
    <property type="match status" value="1"/>
</dbReference>